<keyword evidence="2" id="KW-0472">Membrane</keyword>
<evidence type="ECO:0000256" key="1">
    <source>
        <dbReference type="SAM" id="MobiDB-lite"/>
    </source>
</evidence>
<accession>A0A075USZ3</accession>
<name>A0A075USZ3_9PSEU</name>
<feature type="transmembrane region" description="Helical" evidence="2">
    <location>
        <begin position="6"/>
        <end position="23"/>
    </location>
</feature>
<gene>
    <name evidence="3" type="ORF">AJAP_13425</name>
</gene>
<evidence type="ECO:0000256" key="2">
    <source>
        <dbReference type="SAM" id="Phobius"/>
    </source>
</evidence>
<sequence length="77" mass="8850">MAVIWIVLGILLLVIGIAVITDVRDRGRGGTRKIMLPGWASRRADYTENDLVHGRWSEKSPREQDEELQRRYKSGDE</sequence>
<keyword evidence="2" id="KW-0812">Transmembrane</keyword>
<dbReference type="STRING" id="208439.AJAP_13425"/>
<organism evidence="3 4">
    <name type="scientific">Amycolatopsis japonica</name>
    <dbReference type="NCBI Taxonomy" id="208439"/>
    <lineage>
        <taxon>Bacteria</taxon>
        <taxon>Bacillati</taxon>
        <taxon>Actinomycetota</taxon>
        <taxon>Actinomycetes</taxon>
        <taxon>Pseudonocardiales</taxon>
        <taxon>Pseudonocardiaceae</taxon>
        <taxon>Amycolatopsis</taxon>
        <taxon>Amycolatopsis japonica group</taxon>
    </lineage>
</organism>
<reference evidence="3 4" key="1">
    <citation type="journal article" date="2014" name="J. Biotechnol.">
        <title>Complete genome sequence of the actinobacterium Amycolatopsis japonica MG417-CF17(T) (=DSM 44213T) producing (S,S)-N,N'-ethylenediaminedisuccinic acid.</title>
        <authorList>
            <person name="Stegmann E."/>
            <person name="Albersmeier A."/>
            <person name="Spohn M."/>
            <person name="Gert H."/>
            <person name="Weber T."/>
            <person name="Wohlleben W."/>
            <person name="Kalinowski J."/>
            <person name="Ruckert C."/>
        </authorList>
    </citation>
    <scope>NUCLEOTIDE SEQUENCE [LARGE SCALE GENOMIC DNA]</scope>
    <source>
        <strain evidence="4">MG417-CF17 (DSM 44213)</strain>
    </source>
</reference>
<dbReference type="KEGG" id="aja:AJAP_13425"/>
<feature type="region of interest" description="Disordered" evidence="1">
    <location>
        <begin position="55"/>
        <end position="77"/>
    </location>
</feature>
<dbReference type="RefSeq" id="WP_038511193.1">
    <property type="nucleotide sequence ID" value="NZ_CP008953.1"/>
</dbReference>
<protein>
    <submittedName>
        <fullName evidence="3">Putative membrane protein</fullName>
    </submittedName>
</protein>
<proteinExistence type="predicted"/>
<keyword evidence="4" id="KW-1185">Reference proteome</keyword>
<keyword evidence="2" id="KW-1133">Transmembrane helix</keyword>
<dbReference type="Proteomes" id="UP000028492">
    <property type="component" value="Chromosome"/>
</dbReference>
<dbReference type="AlphaFoldDB" id="A0A075USZ3"/>
<evidence type="ECO:0000313" key="4">
    <source>
        <dbReference type="Proteomes" id="UP000028492"/>
    </source>
</evidence>
<dbReference type="HOGENOM" id="CLU_2630319_0_0_11"/>
<dbReference type="EMBL" id="CP008953">
    <property type="protein sequence ID" value="AIG75566.1"/>
    <property type="molecule type" value="Genomic_DNA"/>
</dbReference>
<evidence type="ECO:0000313" key="3">
    <source>
        <dbReference type="EMBL" id="AIG75566.1"/>
    </source>
</evidence>